<evidence type="ECO:0000313" key="1">
    <source>
        <dbReference type="EMBL" id="RLL93397.1"/>
    </source>
</evidence>
<keyword evidence="2" id="KW-1185">Reference proteome</keyword>
<comment type="caution">
    <text evidence="1">The sequence shown here is derived from an EMBL/GenBank/DDBJ whole genome shotgun (WGS) entry which is preliminary data.</text>
</comment>
<gene>
    <name evidence="1" type="ORF">CFD26_100521</name>
</gene>
<reference evidence="1 2" key="1">
    <citation type="submission" date="2018-08" db="EMBL/GenBank/DDBJ databases">
        <title>Draft genome sequences of two Aspergillus turcosus clinical strains isolated from bronchoalveolar lavage fluid: one azole-susceptible and the other azole-resistant.</title>
        <authorList>
            <person name="Parent-Michaud M."/>
            <person name="Dufresne P.J."/>
            <person name="Fournier E."/>
            <person name="Martineau C."/>
            <person name="Moreira S."/>
            <person name="Perkins V."/>
            <person name="De Repentigny L."/>
            <person name="Dufresne S.F."/>
        </authorList>
    </citation>
    <scope>NUCLEOTIDE SEQUENCE [LARGE SCALE GENOMIC DNA]</scope>
    <source>
        <strain evidence="1">HMR AF 1038</strain>
    </source>
</reference>
<dbReference type="EMBL" id="NIDN02000321">
    <property type="protein sequence ID" value="RLL93397.1"/>
    <property type="molecule type" value="Genomic_DNA"/>
</dbReference>
<accession>A0A421CU23</accession>
<dbReference type="Proteomes" id="UP000215289">
    <property type="component" value="Unassembled WGS sequence"/>
</dbReference>
<name>A0A421CU23_9EURO</name>
<protein>
    <submittedName>
        <fullName evidence="1">Uncharacterized protein</fullName>
    </submittedName>
</protein>
<proteinExistence type="predicted"/>
<organism evidence="1 2">
    <name type="scientific">Aspergillus turcosus</name>
    <dbReference type="NCBI Taxonomy" id="1245748"/>
    <lineage>
        <taxon>Eukaryota</taxon>
        <taxon>Fungi</taxon>
        <taxon>Dikarya</taxon>
        <taxon>Ascomycota</taxon>
        <taxon>Pezizomycotina</taxon>
        <taxon>Eurotiomycetes</taxon>
        <taxon>Eurotiomycetidae</taxon>
        <taxon>Eurotiales</taxon>
        <taxon>Aspergillaceae</taxon>
        <taxon>Aspergillus</taxon>
        <taxon>Aspergillus subgen. Fumigati</taxon>
    </lineage>
</organism>
<dbReference type="OrthoDB" id="4510817at2759"/>
<sequence>MWLKDDHAVPHGRTRIIQAPAMVFAWPTRLLVVLPDNGLDRSSEFRPKFPTSPASEEDMNTLQWMMLRGGLWDVPDDDEPVGPSEEGELTDAKAAYKAELLGELEERKAIKNVHLQEKREIQEEIRGLRVQPFAGTLVSLMLIEAICEQSGYSGPLYRGSTIEPLGDRLSAVIQPATR</sequence>
<evidence type="ECO:0000313" key="2">
    <source>
        <dbReference type="Proteomes" id="UP000215289"/>
    </source>
</evidence>
<dbReference type="AlphaFoldDB" id="A0A421CU23"/>